<dbReference type="SUPFAM" id="SSF158472">
    <property type="entry name" value="HAMP domain-like"/>
    <property type="match status" value="1"/>
</dbReference>
<name>A0A174FAN6_9FIRM</name>
<dbReference type="PANTHER" id="PTHR45138:SF9">
    <property type="entry name" value="DIGUANYLATE CYCLASE DGCM-RELATED"/>
    <property type="match status" value="1"/>
</dbReference>
<dbReference type="GO" id="GO:0052621">
    <property type="term" value="F:diguanylate cyclase activity"/>
    <property type="evidence" value="ECO:0007669"/>
    <property type="project" value="UniProtKB-EC"/>
</dbReference>
<dbReference type="EC" id="2.7.7.65" evidence="4"/>
<dbReference type="GO" id="GO:1902201">
    <property type="term" value="P:negative regulation of bacterial-type flagellum-dependent cell motility"/>
    <property type="evidence" value="ECO:0007669"/>
    <property type="project" value="TreeGrafter"/>
</dbReference>
<dbReference type="GO" id="GO:0043709">
    <property type="term" value="P:cell adhesion involved in single-species biofilm formation"/>
    <property type="evidence" value="ECO:0007669"/>
    <property type="project" value="TreeGrafter"/>
</dbReference>
<evidence type="ECO:0000313" key="5">
    <source>
        <dbReference type="Proteomes" id="UP000095544"/>
    </source>
</evidence>
<keyword evidence="4" id="KW-0548">Nucleotidyltransferase</keyword>
<dbReference type="InterPro" id="IPR050469">
    <property type="entry name" value="Diguanylate_Cyclase"/>
</dbReference>
<dbReference type="InterPro" id="IPR043128">
    <property type="entry name" value="Rev_trsase/Diguanyl_cyclase"/>
</dbReference>
<dbReference type="GO" id="GO:0007165">
    <property type="term" value="P:signal transduction"/>
    <property type="evidence" value="ECO:0007669"/>
    <property type="project" value="InterPro"/>
</dbReference>
<dbReference type="InterPro" id="IPR003660">
    <property type="entry name" value="HAMP_dom"/>
</dbReference>
<evidence type="ECO:0000256" key="1">
    <source>
        <dbReference type="SAM" id="Phobius"/>
    </source>
</evidence>
<dbReference type="PROSITE" id="PS50885">
    <property type="entry name" value="HAMP"/>
    <property type="match status" value="1"/>
</dbReference>
<evidence type="ECO:0000259" key="2">
    <source>
        <dbReference type="PROSITE" id="PS50885"/>
    </source>
</evidence>
<dbReference type="InterPro" id="IPR000160">
    <property type="entry name" value="GGDEF_dom"/>
</dbReference>
<sequence length="641" mass="72277">MKYQIRKKLCLIISAAMLFSLLLNVLLQVNLAEKSMRTESENLFWQINQILVQNEKDVEQIKADFARNCLINAKAAAYIMQNRPEIIGNQPELEKIAKLLQIDEFHIFDTEGNLYAGSQPKYFGMNFNSGEQMQFFLPMLEDRSLELCQEITPNTAESKLMQYAAVWQEDGKGIVQIGMEPDRVVEAMKRNELSYIFSIVTADEGNVICAIDPDTHKVLGSTDSNYINRDVKELGIKGEALADGEEGFRTEFDGEKSYCLFSRTGSVILGRICPESTMYRNISKNTLMLSLYLALLGVIIIAAISRYLDRYIVRGISSVNQKLRVITGGDLDTLVSVNTTPEFAELSEQINEMIESLLDMPNKLSAVLDIVKIPVGIYEYRLNMKRVMATSGIRSILCLSSEETEKILSDHGLFEAKLEEIRRCPEEAERGIYRLPWEEERYIRMDSIPYENGTLGVILDVTEDMVEKHHIVYERDRDFLTGLYNRRAFYSRFEGIMSGKQECGQAVLFLADADGLKKVNDQYGHAGGDDYLQGIADVLLSCPAGKKVVSRLGGDEFALLIYGAKDRAELEDYINAVQKTVSQSIVEINGQISIPVRLSAGYAFYPEDGSDCSGLMELADKRMYEAKKSRGYKPRNKSVSS</sequence>
<dbReference type="STRING" id="39482.ERS852491_02274"/>
<feature type="domain" description="HAMP" evidence="2">
    <location>
        <begin position="310"/>
        <end position="362"/>
    </location>
</feature>
<evidence type="ECO:0000313" key="4">
    <source>
        <dbReference type="EMBL" id="CUO46028.1"/>
    </source>
</evidence>
<dbReference type="NCBIfam" id="TIGR00254">
    <property type="entry name" value="GGDEF"/>
    <property type="match status" value="1"/>
</dbReference>
<dbReference type="CDD" id="cd01949">
    <property type="entry name" value="GGDEF"/>
    <property type="match status" value="1"/>
</dbReference>
<protein>
    <submittedName>
        <fullName evidence="4">Probable diguanylate cyclase YfiN</fullName>
        <ecNumber evidence="4">2.7.7.65</ecNumber>
    </submittedName>
</protein>
<dbReference type="InterPro" id="IPR029787">
    <property type="entry name" value="Nucleotide_cyclase"/>
</dbReference>
<dbReference type="Gene3D" id="6.10.340.10">
    <property type="match status" value="1"/>
</dbReference>
<dbReference type="OrthoDB" id="9813903at2"/>
<feature type="domain" description="GGDEF" evidence="3">
    <location>
        <begin position="504"/>
        <end position="641"/>
    </location>
</feature>
<dbReference type="RefSeq" id="WP_055153152.1">
    <property type="nucleotide sequence ID" value="NZ_CYZU01000019.1"/>
</dbReference>
<dbReference type="PROSITE" id="PS50887">
    <property type="entry name" value="GGDEF"/>
    <property type="match status" value="1"/>
</dbReference>
<dbReference type="SUPFAM" id="SSF55073">
    <property type="entry name" value="Nucleotide cyclase"/>
    <property type="match status" value="1"/>
</dbReference>
<proteinExistence type="predicted"/>
<reference evidence="4 5" key="1">
    <citation type="submission" date="2015-09" db="EMBL/GenBank/DDBJ databases">
        <authorList>
            <consortium name="Pathogen Informatics"/>
        </authorList>
    </citation>
    <scope>NUCLEOTIDE SEQUENCE [LARGE SCALE GENOMIC DNA]</scope>
    <source>
        <strain evidence="4 5">2789STDY5834876</strain>
    </source>
</reference>
<keyword evidence="4" id="KW-0808">Transferase</keyword>
<dbReference type="EMBL" id="CYZU01000019">
    <property type="protein sequence ID" value="CUO46028.1"/>
    <property type="molecule type" value="Genomic_DNA"/>
</dbReference>
<dbReference type="Gene3D" id="3.30.70.270">
    <property type="match status" value="1"/>
</dbReference>
<evidence type="ECO:0000259" key="3">
    <source>
        <dbReference type="PROSITE" id="PS50887"/>
    </source>
</evidence>
<dbReference type="SMART" id="SM00267">
    <property type="entry name" value="GGDEF"/>
    <property type="match status" value="1"/>
</dbReference>
<dbReference type="GO" id="GO:0005886">
    <property type="term" value="C:plasma membrane"/>
    <property type="evidence" value="ECO:0007669"/>
    <property type="project" value="TreeGrafter"/>
</dbReference>
<dbReference type="CDD" id="cd06225">
    <property type="entry name" value="HAMP"/>
    <property type="match status" value="1"/>
</dbReference>
<dbReference type="SMART" id="SM00304">
    <property type="entry name" value="HAMP"/>
    <property type="match status" value="1"/>
</dbReference>
<dbReference type="Pfam" id="PF00672">
    <property type="entry name" value="HAMP"/>
    <property type="match status" value="1"/>
</dbReference>
<dbReference type="AlphaFoldDB" id="A0A174FAN6"/>
<feature type="transmembrane region" description="Helical" evidence="1">
    <location>
        <begin position="287"/>
        <end position="308"/>
    </location>
</feature>
<keyword evidence="1" id="KW-0472">Membrane</keyword>
<gene>
    <name evidence="4" type="primary">yfiN</name>
    <name evidence="4" type="ORF">ERS852491_02274</name>
</gene>
<dbReference type="Proteomes" id="UP000095544">
    <property type="component" value="Unassembled WGS sequence"/>
</dbReference>
<keyword evidence="1" id="KW-1133">Transmembrane helix</keyword>
<dbReference type="Pfam" id="PF00990">
    <property type="entry name" value="GGDEF"/>
    <property type="match status" value="1"/>
</dbReference>
<accession>A0A174FAN6</accession>
<keyword evidence="1" id="KW-0812">Transmembrane</keyword>
<dbReference type="PANTHER" id="PTHR45138">
    <property type="entry name" value="REGULATORY COMPONENTS OF SENSORY TRANSDUCTION SYSTEM"/>
    <property type="match status" value="1"/>
</dbReference>
<organism evidence="4 5">
    <name type="scientific">Faecalicatena contorta</name>
    <dbReference type="NCBI Taxonomy" id="39482"/>
    <lineage>
        <taxon>Bacteria</taxon>
        <taxon>Bacillati</taxon>
        <taxon>Bacillota</taxon>
        <taxon>Clostridia</taxon>
        <taxon>Lachnospirales</taxon>
        <taxon>Lachnospiraceae</taxon>
        <taxon>Faecalicatena</taxon>
    </lineage>
</organism>